<dbReference type="GO" id="GO:0031267">
    <property type="term" value="F:small GTPase binding"/>
    <property type="evidence" value="ECO:0007669"/>
    <property type="project" value="TreeGrafter"/>
</dbReference>
<feature type="coiled-coil region" evidence="1">
    <location>
        <begin position="363"/>
        <end position="668"/>
    </location>
</feature>
<dbReference type="EMBL" id="OC316766">
    <property type="protein sequence ID" value="CAD7393651.1"/>
    <property type="molecule type" value="Genomic_DNA"/>
</dbReference>
<feature type="coiled-coil region" evidence="1">
    <location>
        <begin position="272"/>
        <end position="313"/>
    </location>
</feature>
<sequence>MMTSTMPSNSHFLVHFTLVQSECRVALLTHWISLDPLANLGVQVPASLAGFYCEQISICWYLEGIVGAQGSSSVEAPRSNSQLEPKDYDTSEGNSAPTIKNQIIVEFATQVSDESKNQLPNGVSGSLLNQPAYRTVIQELLHSKEQIAVFKSEINKLEAENQRLEADRSHDIYLVQLETLEKTIGQQQNELQQAKQQAESSNRNFTQLKLELEQKIDKEKPPPVHPTEIRTSISPSSAVELNTTSVLANYATELMKLYESATREKEAMVVRYAVSEKEVIDQKKERETLEKRLKETSKEKELLLGKLKSLTADKTRVCQMLDSKCHESTTFQKENEKLKEDLRSREIKIKWTQNKLHMEMDANKEAQASLGKAMQKLQESREECEQIRHDSQAMIRAYQQSQENKTQTLDQQLKEQKAKLIIERHEWEHEEETRLQLQQEIENLKKKQEIIINENNTISLKVQSLEKERLEYEQNLSRLKTTMDSQRQEVVDMRAQLAEMEALRVQLQYQLEKLLASQSEVERLRLSNADLQQDMAGCREREAELLDFTQKLTDKNVRLQSEFSATEAKAQQLELELIPLQRQITELESRLVALTTSLQQERQQRQGESQLLARHLAEKTQRADVLAQQLEDQQGENQVLKRKQAAALKELTRELQQSRKRLEAYEASSCTNSLGHDSRTSSCSSLNTVEAAFAPNIANSTDSSGLGQPSPPIEPDRQALIERIVKLQRANARKTEKLEFLEEHSRQLVTELQKKSHIILSYIMREQDGALSSNSMDQNKVEVTKHGGIMASVYSSKPVDNSMTLELSLEINRKLQAVLEDILLKNITLKENIDTLGSEIARLTSGMTSDVQS</sequence>
<dbReference type="AlphaFoldDB" id="A0A7R9CEM1"/>
<name>A0A7R9CEM1_TIMCR</name>
<gene>
    <name evidence="3" type="ORF">TCEB3V08_LOCUS1617</name>
</gene>
<evidence type="ECO:0000256" key="1">
    <source>
        <dbReference type="SAM" id="Coils"/>
    </source>
</evidence>
<keyword evidence="1" id="KW-0175">Coiled coil</keyword>
<protein>
    <recommendedName>
        <fullName evidence="4">Coiled-coil domain-containing protein 186</fullName>
    </recommendedName>
</protein>
<feature type="coiled-coil region" evidence="1">
    <location>
        <begin position="717"/>
        <end position="744"/>
    </location>
</feature>
<evidence type="ECO:0008006" key="4">
    <source>
        <dbReference type="Google" id="ProtNLM"/>
    </source>
</evidence>
<feature type="region of interest" description="Disordered" evidence="2">
    <location>
        <begin position="73"/>
        <end position="95"/>
    </location>
</feature>
<feature type="coiled-coil region" evidence="1">
    <location>
        <begin position="140"/>
        <end position="215"/>
    </location>
</feature>
<organism evidence="3">
    <name type="scientific">Timema cristinae</name>
    <name type="common">Walking stick</name>
    <dbReference type="NCBI Taxonomy" id="61476"/>
    <lineage>
        <taxon>Eukaryota</taxon>
        <taxon>Metazoa</taxon>
        <taxon>Ecdysozoa</taxon>
        <taxon>Arthropoda</taxon>
        <taxon>Hexapoda</taxon>
        <taxon>Insecta</taxon>
        <taxon>Pterygota</taxon>
        <taxon>Neoptera</taxon>
        <taxon>Polyneoptera</taxon>
        <taxon>Phasmatodea</taxon>
        <taxon>Timematodea</taxon>
        <taxon>Timematoidea</taxon>
        <taxon>Timematidae</taxon>
        <taxon>Timema</taxon>
    </lineage>
</organism>
<dbReference type="PANTHER" id="PTHR18911:SF5">
    <property type="entry name" value="COILED-COIL DOMAIN-CONTAINING PROTEIN 186"/>
    <property type="match status" value="1"/>
</dbReference>
<dbReference type="PANTHER" id="PTHR18911">
    <property type="entry name" value="CTCL TUMOR ANTIGEN HD-CL-01"/>
    <property type="match status" value="1"/>
</dbReference>
<accession>A0A7R9CEM1</accession>
<dbReference type="InterPro" id="IPR038830">
    <property type="entry name" value="CCDC186"/>
</dbReference>
<proteinExistence type="predicted"/>
<dbReference type="GO" id="GO:0099518">
    <property type="term" value="P:vesicle cytoskeletal trafficking"/>
    <property type="evidence" value="ECO:0007669"/>
    <property type="project" value="TreeGrafter"/>
</dbReference>
<evidence type="ECO:0000256" key="2">
    <source>
        <dbReference type="SAM" id="MobiDB-lite"/>
    </source>
</evidence>
<dbReference type="GO" id="GO:0005802">
    <property type="term" value="C:trans-Golgi network"/>
    <property type="evidence" value="ECO:0007669"/>
    <property type="project" value="TreeGrafter"/>
</dbReference>
<reference evidence="3" key="1">
    <citation type="submission" date="2020-11" db="EMBL/GenBank/DDBJ databases">
        <authorList>
            <person name="Tran Van P."/>
        </authorList>
    </citation>
    <scope>NUCLEOTIDE SEQUENCE</scope>
</reference>
<feature type="compositionally biased region" description="Polar residues" evidence="2">
    <location>
        <begin position="73"/>
        <end position="83"/>
    </location>
</feature>
<evidence type="ECO:0000313" key="3">
    <source>
        <dbReference type="EMBL" id="CAD7393651.1"/>
    </source>
</evidence>